<comment type="caution">
    <text evidence="3">The sequence shown here is derived from an EMBL/GenBank/DDBJ whole genome shotgun (WGS) entry which is preliminary data.</text>
</comment>
<reference evidence="3" key="2">
    <citation type="journal article" date="2021" name="PeerJ">
        <title>Extensive microbial diversity within the chicken gut microbiome revealed by metagenomics and culture.</title>
        <authorList>
            <person name="Gilroy R."/>
            <person name="Ravi A."/>
            <person name="Getino M."/>
            <person name="Pursley I."/>
            <person name="Horton D.L."/>
            <person name="Alikhan N.F."/>
            <person name="Baker D."/>
            <person name="Gharbi K."/>
            <person name="Hall N."/>
            <person name="Watson M."/>
            <person name="Adriaenssens E.M."/>
            <person name="Foster-Nyarko E."/>
            <person name="Jarju S."/>
            <person name="Secka A."/>
            <person name="Antonio M."/>
            <person name="Oren A."/>
            <person name="Chaudhuri R.R."/>
            <person name="La Ragione R."/>
            <person name="Hildebrand F."/>
            <person name="Pallen M.J."/>
        </authorList>
    </citation>
    <scope>NUCLEOTIDE SEQUENCE</scope>
    <source>
        <strain evidence="3">ChiGjej2B2-16831</strain>
    </source>
</reference>
<dbReference type="InterPro" id="IPR030395">
    <property type="entry name" value="GP_PDE_dom"/>
</dbReference>
<feature type="chain" id="PRO_5039523003" evidence="1">
    <location>
        <begin position="20"/>
        <end position="274"/>
    </location>
</feature>
<organism evidence="3 4">
    <name type="scientific">Candidatus Aphodomorpha intestinavium</name>
    <dbReference type="NCBI Taxonomy" id="2840672"/>
    <lineage>
        <taxon>Bacteria</taxon>
        <taxon>Bacillati</taxon>
        <taxon>Bacillota</taxon>
        <taxon>Clostridia</taxon>
        <taxon>Eubacteriales</taxon>
        <taxon>Candidatus Aphodomorpha</taxon>
    </lineage>
</organism>
<protein>
    <submittedName>
        <fullName evidence="3">Glycerophosphodiester phosphodiesterase</fullName>
    </submittedName>
</protein>
<sequence>MWWFFAALAALGALTAWCAAPSRQKAAARAAVCGRTFAHRGLYAADQSVPENSLPAFYAAAQAGYGVELDVQLTRDGRVVVFHDDTLLRACGVDARVDAFTFDELAARMRLFGTAERIPLLTEAFDALGGRAPLIVELKTGGDRYALCARTLKLLRSYGGPYCVESFDPYIVRWFYRNAPDVMRGQLAEQMRRSRPSLGLVRSLLLSRTLTNCLTRPHFVAYRVGPLPWPVRLCAALGALLVGWTARPDNGGAEAAMRAYGAVIFEHCRPPARY</sequence>
<evidence type="ECO:0000256" key="1">
    <source>
        <dbReference type="SAM" id="SignalP"/>
    </source>
</evidence>
<evidence type="ECO:0000259" key="2">
    <source>
        <dbReference type="PROSITE" id="PS51704"/>
    </source>
</evidence>
<name>A0A9D1SSS9_9FIRM</name>
<dbReference type="AlphaFoldDB" id="A0A9D1SSS9"/>
<reference evidence="3" key="1">
    <citation type="submission" date="2020-10" db="EMBL/GenBank/DDBJ databases">
        <authorList>
            <person name="Gilroy R."/>
        </authorList>
    </citation>
    <scope>NUCLEOTIDE SEQUENCE</scope>
    <source>
        <strain evidence="3">ChiGjej2B2-16831</strain>
    </source>
</reference>
<dbReference type="SUPFAM" id="SSF51695">
    <property type="entry name" value="PLC-like phosphodiesterases"/>
    <property type="match status" value="1"/>
</dbReference>
<dbReference type="Proteomes" id="UP000824128">
    <property type="component" value="Unassembled WGS sequence"/>
</dbReference>
<feature type="signal peptide" evidence="1">
    <location>
        <begin position="1"/>
        <end position="19"/>
    </location>
</feature>
<keyword evidence="1" id="KW-0732">Signal</keyword>
<dbReference type="EMBL" id="DVNZ01000084">
    <property type="protein sequence ID" value="HIU94030.1"/>
    <property type="molecule type" value="Genomic_DNA"/>
</dbReference>
<dbReference type="Gene3D" id="3.20.20.190">
    <property type="entry name" value="Phosphatidylinositol (PI) phosphodiesterase"/>
    <property type="match status" value="1"/>
</dbReference>
<dbReference type="PROSITE" id="PS51704">
    <property type="entry name" value="GP_PDE"/>
    <property type="match status" value="1"/>
</dbReference>
<proteinExistence type="predicted"/>
<feature type="domain" description="GP-PDE" evidence="2">
    <location>
        <begin position="34"/>
        <end position="274"/>
    </location>
</feature>
<dbReference type="GO" id="GO:0006629">
    <property type="term" value="P:lipid metabolic process"/>
    <property type="evidence" value="ECO:0007669"/>
    <property type="project" value="InterPro"/>
</dbReference>
<accession>A0A9D1SSS9</accession>
<dbReference type="Pfam" id="PF03009">
    <property type="entry name" value="GDPD"/>
    <property type="match status" value="1"/>
</dbReference>
<dbReference type="InterPro" id="IPR017946">
    <property type="entry name" value="PLC-like_Pdiesterase_TIM-brl"/>
</dbReference>
<dbReference type="PANTHER" id="PTHR46211">
    <property type="entry name" value="GLYCEROPHOSPHORYL DIESTER PHOSPHODIESTERASE"/>
    <property type="match status" value="1"/>
</dbReference>
<evidence type="ECO:0000313" key="4">
    <source>
        <dbReference type="Proteomes" id="UP000824128"/>
    </source>
</evidence>
<evidence type="ECO:0000313" key="3">
    <source>
        <dbReference type="EMBL" id="HIU94030.1"/>
    </source>
</evidence>
<gene>
    <name evidence="3" type="ORF">IAD24_02610</name>
</gene>
<dbReference type="PANTHER" id="PTHR46211:SF1">
    <property type="entry name" value="GLYCEROPHOSPHODIESTER PHOSPHODIESTERASE, CYTOPLASMIC"/>
    <property type="match status" value="1"/>
</dbReference>
<dbReference type="GO" id="GO:0008081">
    <property type="term" value="F:phosphoric diester hydrolase activity"/>
    <property type="evidence" value="ECO:0007669"/>
    <property type="project" value="InterPro"/>
</dbReference>